<evidence type="ECO:0008006" key="4">
    <source>
        <dbReference type="Google" id="ProtNLM"/>
    </source>
</evidence>
<dbReference type="Pfam" id="PF00762">
    <property type="entry name" value="Ferrochelatase"/>
    <property type="match status" value="1"/>
</dbReference>
<dbReference type="InterPro" id="IPR001015">
    <property type="entry name" value="Ferrochelatase"/>
</dbReference>
<protein>
    <recommendedName>
        <fullName evidence="4">Ferrochelatase-2, chloroplastic-like</fullName>
    </recommendedName>
</protein>
<dbReference type="AlphaFoldDB" id="A0A978VX79"/>
<dbReference type="PANTHER" id="PTHR11108">
    <property type="entry name" value="FERROCHELATASE"/>
    <property type="match status" value="1"/>
</dbReference>
<dbReference type="Gene3D" id="3.40.50.1400">
    <property type="match status" value="1"/>
</dbReference>
<dbReference type="EMBL" id="JAEACU010000002">
    <property type="protein sequence ID" value="KAH7543424.1"/>
    <property type="molecule type" value="Genomic_DNA"/>
</dbReference>
<dbReference type="InterPro" id="IPR033659">
    <property type="entry name" value="Ferrochelatase_N"/>
</dbReference>
<accession>A0A978VX79</accession>
<dbReference type="CDD" id="cd03411">
    <property type="entry name" value="Ferrochelatase_N"/>
    <property type="match status" value="1"/>
</dbReference>
<dbReference type="SUPFAM" id="SSF53800">
    <property type="entry name" value="Chelatase"/>
    <property type="match status" value="1"/>
</dbReference>
<dbReference type="GO" id="GO:0004325">
    <property type="term" value="F:ferrochelatase activity"/>
    <property type="evidence" value="ECO:0007669"/>
    <property type="project" value="InterPro"/>
</dbReference>
<sequence>MAESIAMLPSSISSNAPLDHHLRYLSYSSSSSISLLLLPKMSPFFFSHLFSRRLLPRSLCNTQKLYRCPEACMSDSLSRNSLVAKYTSTQSSLLFANKQSQSRQKCLTPLKAVATSETPANSASPLIGNDKIGVLLLNLGGPETLDDVQPFLFNLFADPDIIRLPRLFRFLQKPLAQFISVFRASKSKEGYAAIGGGSPLRKITDAQA</sequence>
<evidence type="ECO:0000313" key="3">
    <source>
        <dbReference type="Proteomes" id="UP000813462"/>
    </source>
</evidence>
<dbReference type="PANTHER" id="PTHR11108:SF1">
    <property type="entry name" value="FERROCHELATASE, MITOCHONDRIAL"/>
    <property type="match status" value="1"/>
</dbReference>
<reference evidence="2" key="1">
    <citation type="journal article" date="2021" name="Front. Plant Sci.">
        <title>Chromosome-Scale Genome Assembly for Chinese Sour Jujube and Insights Into Its Genome Evolution and Domestication Signature.</title>
        <authorList>
            <person name="Shen L.-Y."/>
            <person name="Luo H."/>
            <person name="Wang X.-L."/>
            <person name="Wang X.-M."/>
            <person name="Qiu X.-J."/>
            <person name="Liu H."/>
            <person name="Zhou S.-S."/>
            <person name="Jia K.-H."/>
            <person name="Nie S."/>
            <person name="Bao Y.-T."/>
            <person name="Zhang R.-G."/>
            <person name="Yun Q.-Z."/>
            <person name="Chai Y.-H."/>
            <person name="Lu J.-Y."/>
            <person name="Li Y."/>
            <person name="Zhao S.-W."/>
            <person name="Mao J.-F."/>
            <person name="Jia S.-G."/>
            <person name="Mao Y.-M."/>
        </authorList>
    </citation>
    <scope>NUCLEOTIDE SEQUENCE</scope>
    <source>
        <strain evidence="2">AT0</strain>
        <tissue evidence="2">Leaf</tissue>
    </source>
</reference>
<name>A0A978VX79_ZIZJJ</name>
<dbReference type="Proteomes" id="UP000813462">
    <property type="component" value="Unassembled WGS sequence"/>
</dbReference>
<organism evidence="2 3">
    <name type="scientific">Ziziphus jujuba var. spinosa</name>
    <dbReference type="NCBI Taxonomy" id="714518"/>
    <lineage>
        <taxon>Eukaryota</taxon>
        <taxon>Viridiplantae</taxon>
        <taxon>Streptophyta</taxon>
        <taxon>Embryophyta</taxon>
        <taxon>Tracheophyta</taxon>
        <taxon>Spermatophyta</taxon>
        <taxon>Magnoliopsida</taxon>
        <taxon>eudicotyledons</taxon>
        <taxon>Gunneridae</taxon>
        <taxon>Pentapetalae</taxon>
        <taxon>rosids</taxon>
        <taxon>fabids</taxon>
        <taxon>Rosales</taxon>
        <taxon>Rhamnaceae</taxon>
        <taxon>Paliureae</taxon>
        <taxon>Ziziphus</taxon>
    </lineage>
</organism>
<evidence type="ECO:0000313" key="2">
    <source>
        <dbReference type="EMBL" id="KAH7543424.1"/>
    </source>
</evidence>
<comment type="caution">
    <text evidence="2">The sequence shown here is derived from an EMBL/GenBank/DDBJ whole genome shotgun (WGS) entry which is preliminary data.</text>
</comment>
<proteinExistence type="inferred from homology"/>
<dbReference type="GO" id="GO:0006783">
    <property type="term" value="P:heme biosynthetic process"/>
    <property type="evidence" value="ECO:0007669"/>
    <property type="project" value="InterPro"/>
</dbReference>
<dbReference type="GO" id="GO:0005739">
    <property type="term" value="C:mitochondrion"/>
    <property type="evidence" value="ECO:0007669"/>
    <property type="project" value="TreeGrafter"/>
</dbReference>
<gene>
    <name evidence="2" type="ORF">FEM48_Zijuj02G0182400</name>
</gene>
<evidence type="ECO:0000256" key="1">
    <source>
        <dbReference type="RuleBase" id="RU004185"/>
    </source>
</evidence>
<comment type="similarity">
    <text evidence="1">Belongs to the ferrochelatase family.</text>
</comment>